<name>F8Q276_SERL3</name>
<gene>
    <name evidence="2" type="ORF">SERLA73DRAFT_153734</name>
</gene>
<dbReference type="InParanoid" id="F8Q276"/>
<reference evidence="3" key="1">
    <citation type="journal article" date="2011" name="Science">
        <title>The plant cell wall-decomposing machinery underlies the functional diversity of forest fungi.</title>
        <authorList>
            <person name="Eastwood D.C."/>
            <person name="Floudas D."/>
            <person name="Binder M."/>
            <person name="Majcherczyk A."/>
            <person name="Schneider P."/>
            <person name="Aerts A."/>
            <person name="Asiegbu F.O."/>
            <person name="Baker S.E."/>
            <person name="Barry K."/>
            <person name="Bendiksby M."/>
            <person name="Blumentritt M."/>
            <person name="Coutinho P.M."/>
            <person name="Cullen D."/>
            <person name="de Vries R.P."/>
            <person name="Gathman A."/>
            <person name="Goodell B."/>
            <person name="Henrissat B."/>
            <person name="Ihrmark K."/>
            <person name="Kauserud H."/>
            <person name="Kohler A."/>
            <person name="LaButti K."/>
            <person name="Lapidus A."/>
            <person name="Lavin J.L."/>
            <person name="Lee Y.-H."/>
            <person name="Lindquist E."/>
            <person name="Lilly W."/>
            <person name="Lucas S."/>
            <person name="Morin E."/>
            <person name="Murat C."/>
            <person name="Oguiza J.A."/>
            <person name="Park J."/>
            <person name="Pisabarro A.G."/>
            <person name="Riley R."/>
            <person name="Rosling A."/>
            <person name="Salamov A."/>
            <person name="Schmidt O."/>
            <person name="Schmutz J."/>
            <person name="Skrede I."/>
            <person name="Stenlid J."/>
            <person name="Wiebenga A."/>
            <person name="Xie X."/>
            <person name="Kuees U."/>
            <person name="Hibbett D.S."/>
            <person name="Hoffmeister D."/>
            <person name="Hoegberg N."/>
            <person name="Martin F."/>
            <person name="Grigoriev I.V."/>
            <person name="Watkinson S.C."/>
        </authorList>
    </citation>
    <scope>NUCLEOTIDE SEQUENCE [LARGE SCALE GENOMIC DNA]</scope>
    <source>
        <strain evidence="3">strain S7.3</strain>
    </source>
</reference>
<dbReference type="Proteomes" id="UP000008063">
    <property type="component" value="Unassembled WGS sequence"/>
</dbReference>
<evidence type="ECO:0000256" key="1">
    <source>
        <dbReference type="SAM" id="MobiDB-lite"/>
    </source>
</evidence>
<evidence type="ECO:0000313" key="2">
    <source>
        <dbReference type="EMBL" id="EGN97287.1"/>
    </source>
</evidence>
<dbReference type="OrthoDB" id="3265672at2759"/>
<proteinExistence type="predicted"/>
<accession>F8Q276</accession>
<protein>
    <submittedName>
        <fullName evidence="2">Uncharacterized protein</fullName>
    </submittedName>
</protein>
<dbReference type="EMBL" id="GL945482">
    <property type="protein sequence ID" value="EGN97287.1"/>
    <property type="molecule type" value="Genomic_DNA"/>
</dbReference>
<dbReference type="AlphaFoldDB" id="F8Q276"/>
<feature type="region of interest" description="Disordered" evidence="1">
    <location>
        <begin position="74"/>
        <end position="94"/>
    </location>
</feature>
<evidence type="ECO:0000313" key="3">
    <source>
        <dbReference type="Proteomes" id="UP000008063"/>
    </source>
</evidence>
<organism evidence="3">
    <name type="scientific">Serpula lacrymans var. lacrymans (strain S7.3)</name>
    <name type="common">Dry rot fungus</name>
    <dbReference type="NCBI Taxonomy" id="936435"/>
    <lineage>
        <taxon>Eukaryota</taxon>
        <taxon>Fungi</taxon>
        <taxon>Dikarya</taxon>
        <taxon>Basidiomycota</taxon>
        <taxon>Agaricomycotina</taxon>
        <taxon>Agaricomycetes</taxon>
        <taxon>Agaricomycetidae</taxon>
        <taxon>Boletales</taxon>
        <taxon>Coniophorineae</taxon>
        <taxon>Serpulaceae</taxon>
        <taxon>Serpula</taxon>
    </lineage>
</organism>
<feature type="compositionally biased region" description="Polar residues" evidence="1">
    <location>
        <begin position="74"/>
        <end position="86"/>
    </location>
</feature>
<dbReference type="STRING" id="936435.F8Q276"/>
<sequence>MAKFITQTQLYVFQKNNPSFPTSKFTLLITLCQAWHNCTFNFFKTTSNHSKTKGKYLKLPIRLYMIVQPAYTNPSRTDRQQSATNNHRGEGANGLDLISHHRGESSQPKKTFYLKKPQSLDPKRAMNFNKHAVQDYFEKQRQINKIFNGIPPEHDWNMDEKGIQMEGGQKNSGSKFYFDRTKKDTYQVSSNNFELVTVIECILAAGICMKPSFILKDRPFPDVQDLEGIGRYTVTTKS</sequence>
<dbReference type="HOGENOM" id="CLU_1166445_0_0_1"/>
<keyword evidence="3" id="KW-1185">Reference proteome</keyword>